<protein>
    <recommendedName>
        <fullName evidence="6">Ig-like domain-containing protein</fullName>
    </recommendedName>
</protein>
<comment type="caution">
    <text evidence="7">The sequence shown here is derived from an EMBL/GenBank/DDBJ whole genome shotgun (WGS) entry which is preliminary data.</text>
</comment>
<dbReference type="InterPro" id="IPR036179">
    <property type="entry name" value="Ig-like_dom_sf"/>
</dbReference>
<dbReference type="OrthoDB" id="10043043at2759"/>
<feature type="domain" description="Ig-like" evidence="6">
    <location>
        <begin position="33"/>
        <end position="115"/>
    </location>
</feature>
<keyword evidence="5" id="KW-0732">Signal</keyword>
<evidence type="ECO:0000256" key="1">
    <source>
        <dbReference type="ARBA" id="ARBA00023157"/>
    </source>
</evidence>
<evidence type="ECO:0000313" key="7">
    <source>
        <dbReference type="EMBL" id="KAG7325889.1"/>
    </source>
</evidence>
<feature type="compositionally biased region" description="Basic and acidic residues" evidence="3">
    <location>
        <begin position="269"/>
        <end position="279"/>
    </location>
</feature>
<dbReference type="InterPro" id="IPR003597">
    <property type="entry name" value="Ig_C1-set"/>
</dbReference>
<dbReference type="InterPro" id="IPR007110">
    <property type="entry name" value="Ig-like_dom"/>
</dbReference>
<keyword evidence="1" id="KW-1015">Disulfide bond</keyword>
<dbReference type="EMBL" id="JAHKSW010000012">
    <property type="protein sequence ID" value="KAG7325889.1"/>
    <property type="molecule type" value="Genomic_DNA"/>
</dbReference>
<dbReference type="SMART" id="SM00409">
    <property type="entry name" value="IG"/>
    <property type="match status" value="1"/>
</dbReference>
<evidence type="ECO:0000256" key="2">
    <source>
        <dbReference type="ARBA" id="ARBA00023180"/>
    </source>
</evidence>
<name>A0A9D3NPP7_9TELE</name>
<proteinExistence type="predicted"/>
<sequence length="308" mass="34215">MAHKLALLCLFALQSVSLLAITQYPAVVKVFCGENVSLTCDTADVLSVCDSLLWFKVDQRSAELKMTTAVYTDQSQKPCVGFIYNASVADSGVYYCSIKHSVMFYMGKGSTVIVTECHPRPIVTLYVPDTDTRPSVSLQCVVMGVVPAEARVFWVIGESEMTGWTESSWTHTNHMAKEYTRSHISIPSQIWMEAQNVECVVEVDGRRVSKSIKQGSKQLCSLLLYLCSSVALVVIIGFIVALVYVNLAGRCRMGTRSIQPHSKRHNGGRRTENKHQEHQEVQYARVELTSNRQPGSATLNKNVLNVSE</sequence>
<keyword evidence="2" id="KW-0325">Glycoprotein</keyword>
<feature type="chain" id="PRO_5038734977" description="Ig-like domain-containing protein" evidence="5">
    <location>
        <begin position="21"/>
        <end position="308"/>
    </location>
</feature>
<dbReference type="PROSITE" id="PS50835">
    <property type="entry name" value="IG_LIKE"/>
    <property type="match status" value="2"/>
</dbReference>
<keyword evidence="4" id="KW-1133">Transmembrane helix</keyword>
<keyword evidence="8" id="KW-1185">Reference proteome</keyword>
<evidence type="ECO:0000256" key="5">
    <source>
        <dbReference type="SAM" id="SignalP"/>
    </source>
</evidence>
<evidence type="ECO:0000256" key="4">
    <source>
        <dbReference type="SAM" id="Phobius"/>
    </source>
</evidence>
<dbReference type="InterPro" id="IPR051755">
    <property type="entry name" value="Ig-like_CS_Receptor"/>
</dbReference>
<dbReference type="Pfam" id="PF07654">
    <property type="entry name" value="C1-set"/>
    <property type="match status" value="1"/>
</dbReference>
<dbReference type="InterPro" id="IPR013783">
    <property type="entry name" value="Ig-like_fold"/>
</dbReference>
<feature type="signal peptide" evidence="5">
    <location>
        <begin position="1"/>
        <end position="20"/>
    </location>
</feature>
<evidence type="ECO:0000259" key="6">
    <source>
        <dbReference type="PROSITE" id="PS50835"/>
    </source>
</evidence>
<keyword evidence="4" id="KW-0472">Membrane</keyword>
<dbReference type="Gene3D" id="2.60.40.10">
    <property type="entry name" value="Immunoglobulins"/>
    <property type="match status" value="2"/>
</dbReference>
<dbReference type="Proteomes" id="UP000824219">
    <property type="component" value="Linkage Group LG12"/>
</dbReference>
<evidence type="ECO:0000256" key="3">
    <source>
        <dbReference type="SAM" id="MobiDB-lite"/>
    </source>
</evidence>
<dbReference type="AlphaFoldDB" id="A0A9D3NPP7"/>
<accession>A0A9D3NPP7</accession>
<feature type="region of interest" description="Disordered" evidence="3">
    <location>
        <begin position="257"/>
        <end position="279"/>
    </location>
</feature>
<dbReference type="PANTHER" id="PTHR19971">
    <property type="entry name" value="SIGNAL-REGULATORY PROTEIN BETA"/>
    <property type="match status" value="1"/>
</dbReference>
<dbReference type="InterPro" id="IPR003599">
    <property type="entry name" value="Ig_sub"/>
</dbReference>
<feature type="domain" description="Ig-like" evidence="6">
    <location>
        <begin position="121"/>
        <end position="209"/>
    </location>
</feature>
<keyword evidence="4" id="KW-0812">Transmembrane</keyword>
<reference evidence="7 8" key="1">
    <citation type="submission" date="2021-06" db="EMBL/GenBank/DDBJ databases">
        <title>Chromosome-level genome assembly of the red-tail catfish (Hemibagrus wyckioides).</title>
        <authorList>
            <person name="Shao F."/>
        </authorList>
    </citation>
    <scope>NUCLEOTIDE SEQUENCE [LARGE SCALE GENOMIC DNA]</scope>
    <source>
        <strain evidence="7">EC202008001</strain>
        <tissue evidence="7">Blood</tissue>
    </source>
</reference>
<evidence type="ECO:0000313" key="8">
    <source>
        <dbReference type="Proteomes" id="UP000824219"/>
    </source>
</evidence>
<dbReference type="SUPFAM" id="SSF48726">
    <property type="entry name" value="Immunoglobulin"/>
    <property type="match status" value="2"/>
</dbReference>
<feature type="transmembrane region" description="Helical" evidence="4">
    <location>
        <begin position="222"/>
        <end position="247"/>
    </location>
</feature>
<organism evidence="7 8">
    <name type="scientific">Hemibagrus wyckioides</name>
    <dbReference type="NCBI Taxonomy" id="337641"/>
    <lineage>
        <taxon>Eukaryota</taxon>
        <taxon>Metazoa</taxon>
        <taxon>Chordata</taxon>
        <taxon>Craniata</taxon>
        <taxon>Vertebrata</taxon>
        <taxon>Euteleostomi</taxon>
        <taxon>Actinopterygii</taxon>
        <taxon>Neopterygii</taxon>
        <taxon>Teleostei</taxon>
        <taxon>Ostariophysi</taxon>
        <taxon>Siluriformes</taxon>
        <taxon>Bagridae</taxon>
        <taxon>Hemibagrus</taxon>
    </lineage>
</organism>
<gene>
    <name evidence="7" type="ORF">KOW79_010814</name>
</gene>